<dbReference type="Gene3D" id="3.40.50.2000">
    <property type="entry name" value="Glycogen Phosphorylase B"/>
    <property type="match status" value="1"/>
</dbReference>
<reference evidence="5 6" key="1">
    <citation type="submission" date="2023-03" db="EMBL/GenBank/DDBJ databases">
        <title>Draft genome sequence of Streptomyces sp. RB6PN23 isolated from peat swamp forest in Thailand.</title>
        <authorList>
            <person name="Klaysubun C."/>
            <person name="Duangmal K."/>
        </authorList>
    </citation>
    <scope>NUCLEOTIDE SEQUENCE [LARGE SCALE GENOMIC DNA]</scope>
    <source>
        <strain evidence="5 6">RB6PN23</strain>
    </source>
</reference>
<comment type="similarity">
    <text evidence="1">Belongs to the glycosyltransferase 28 family.</text>
</comment>
<organism evidence="5 6">
    <name type="scientific">Streptomyces silvisoli</name>
    <dbReference type="NCBI Taxonomy" id="3034235"/>
    <lineage>
        <taxon>Bacteria</taxon>
        <taxon>Bacillati</taxon>
        <taxon>Actinomycetota</taxon>
        <taxon>Actinomycetes</taxon>
        <taxon>Kitasatosporales</taxon>
        <taxon>Streptomycetaceae</taxon>
        <taxon>Streptomyces</taxon>
    </lineage>
</organism>
<evidence type="ECO:0000256" key="1">
    <source>
        <dbReference type="ARBA" id="ARBA00006962"/>
    </source>
</evidence>
<dbReference type="Pfam" id="PF13692">
    <property type="entry name" value="Glyco_trans_1_4"/>
    <property type="match status" value="1"/>
</dbReference>
<comment type="caution">
    <text evidence="5">The sequence shown here is derived from an EMBL/GenBank/DDBJ whole genome shotgun (WGS) entry which is preliminary data.</text>
</comment>
<feature type="domain" description="Diacylglycerol glucosyltransferase N-terminal" evidence="4">
    <location>
        <begin position="16"/>
        <end position="170"/>
    </location>
</feature>
<dbReference type="InterPro" id="IPR050519">
    <property type="entry name" value="Glycosyltransf_28_UgtP"/>
</dbReference>
<protein>
    <submittedName>
        <fullName evidence="5">Glycosyltransferase</fullName>
        <ecNumber evidence="5">2.4.-.-</ecNumber>
    </submittedName>
</protein>
<sequence>MALRFVILSARMGAGHDTVAAELARRLARRGHRTETIDVLDLLPARLGVALRAFYATVIRHVPVVYDAIYRAYFVPPPDGNRQGRDTTPIVLPAAQALRRRLAADPPDAVVSTFHLGAQICGRLREEGVLRVPSAVVITDFAVHRQWVHPGNDLHLCPTPQTAQDVRRMGGQGALAVGPVVADAFHYSADPAGVDAFARAAPGRPVLLSTGAWGVGSQLAETAALLSGDGWLPVVLCGRRRALRWRLDRVPGTVALGWVDDVPALMAAVDVLVMNAAGQTAAQALAAGVPVVGYRPIAGHGVHSVRRMAESGLCVPARSPQDLLRTLRELAFDGPVRQARIDAGRALFTADAADVLATAARTGAPR</sequence>
<dbReference type="PANTHER" id="PTHR43025">
    <property type="entry name" value="MONOGALACTOSYLDIACYLGLYCEROL SYNTHASE"/>
    <property type="match status" value="1"/>
</dbReference>
<dbReference type="SUPFAM" id="SSF53756">
    <property type="entry name" value="UDP-Glycosyltransferase/glycogen phosphorylase"/>
    <property type="match status" value="1"/>
</dbReference>
<dbReference type="EC" id="2.4.-.-" evidence="5"/>
<name>A0ABT5ZIR9_9ACTN</name>
<dbReference type="InterPro" id="IPR009695">
    <property type="entry name" value="Diacylglyc_glucosyltr_N"/>
</dbReference>
<proteinExistence type="inferred from homology"/>
<dbReference type="Proteomes" id="UP001216579">
    <property type="component" value="Unassembled WGS sequence"/>
</dbReference>
<dbReference type="EMBL" id="JARJBC010000005">
    <property type="protein sequence ID" value="MDF3289711.1"/>
    <property type="molecule type" value="Genomic_DNA"/>
</dbReference>
<evidence type="ECO:0000259" key="4">
    <source>
        <dbReference type="Pfam" id="PF06925"/>
    </source>
</evidence>
<gene>
    <name evidence="5" type="ORF">P3G67_10780</name>
</gene>
<keyword evidence="3 5" id="KW-0808">Transferase</keyword>
<evidence type="ECO:0000256" key="2">
    <source>
        <dbReference type="ARBA" id="ARBA00022676"/>
    </source>
</evidence>
<evidence type="ECO:0000313" key="6">
    <source>
        <dbReference type="Proteomes" id="UP001216579"/>
    </source>
</evidence>
<accession>A0ABT5ZIR9</accession>
<dbReference type="GO" id="GO:0016757">
    <property type="term" value="F:glycosyltransferase activity"/>
    <property type="evidence" value="ECO:0007669"/>
    <property type="project" value="UniProtKB-KW"/>
</dbReference>
<keyword evidence="2 5" id="KW-0328">Glycosyltransferase</keyword>
<keyword evidence="6" id="KW-1185">Reference proteome</keyword>
<evidence type="ECO:0000256" key="3">
    <source>
        <dbReference type="ARBA" id="ARBA00022679"/>
    </source>
</evidence>
<dbReference type="PANTHER" id="PTHR43025:SF3">
    <property type="entry name" value="MONOGALACTOSYLDIACYLGLYCEROL SYNTHASE 1, CHLOROPLASTIC"/>
    <property type="match status" value="1"/>
</dbReference>
<dbReference type="RefSeq" id="WP_276093234.1">
    <property type="nucleotide sequence ID" value="NZ_JARJBC010000005.1"/>
</dbReference>
<dbReference type="Pfam" id="PF06925">
    <property type="entry name" value="MGDG_synth"/>
    <property type="match status" value="1"/>
</dbReference>
<evidence type="ECO:0000313" key="5">
    <source>
        <dbReference type="EMBL" id="MDF3289711.1"/>
    </source>
</evidence>